<evidence type="ECO:0000256" key="3">
    <source>
        <dbReference type="ARBA" id="ARBA00022490"/>
    </source>
</evidence>
<gene>
    <name evidence="11" type="primary">plsX_39</name>
    <name evidence="11" type="ORF">SDC9_196733</name>
</gene>
<evidence type="ECO:0000256" key="7">
    <source>
        <dbReference type="ARBA" id="ARBA00023209"/>
    </source>
</evidence>
<protein>
    <recommendedName>
        <fullName evidence="9">phosphate acyltransferase</fullName>
        <ecNumber evidence="9">2.3.1.274</ecNumber>
    </recommendedName>
</protein>
<comment type="catalytic activity">
    <reaction evidence="1">
        <text>a fatty acyl-[ACP] + phosphate = an acyl phosphate + holo-[ACP]</text>
        <dbReference type="Rhea" id="RHEA:42292"/>
        <dbReference type="Rhea" id="RHEA-COMP:9685"/>
        <dbReference type="Rhea" id="RHEA-COMP:14125"/>
        <dbReference type="ChEBI" id="CHEBI:43474"/>
        <dbReference type="ChEBI" id="CHEBI:59918"/>
        <dbReference type="ChEBI" id="CHEBI:64479"/>
        <dbReference type="ChEBI" id="CHEBI:138651"/>
        <dbReference type="EC" id="2.3.1.274"/>
    </reaction>
</comment>
<evidence type="ECO:0000256" key="8">
    <source>
        <dbReference type="ARBA" id="ARBA00023264"/>
    </source>
</evidence>
<evidence type="ECO:0000256" key="9">
    <source>
        <dbReference type="ARBA" id="ARBA00024069"/>
    </source>
</evidence>
<dbReference type="AlphaFoldDB" id="A0A645IDB0"/>
<keyword evidence="3" id="KW-0963">Cytoplasm</keyword>
<keyword evidence="8" id="KW-1208">Phospholipid metabolism</keyword>
<evidence type="ECO:0000256" key="5">
    <source>
        <dbReference type="ARBA" id="ARBA00022679"/>
    </source>
</evidence>
<proteinExistence type="predicted"/>
<dbReference type="InterPro" id="IPR012281">
    <property type="entry name" value="Phospholipid_synth_PlsX-like"/>
</dbReference>
<dbReference type="GO" id="GO:0005737">
    <property type="term" value="C:cytoplasm"/>
    <property type="evidence" value="ECO:0007669"/>
    <property type="project" value="UniProtKB-SubCell"/>
</dbReference>
<evidence type="ECO:0000256" key="10">
    <source>
        <dbReference type="ARBA" id="ARBA00046608"/>
    </source>
</evidence>
<dbReference type="GO" id="GO:0008654">
    <property type="term" value="P:phospholipid biosynthetic process"/>
    <property type="evidence" value="ECO:0007669"/>
    <property type="project" value="UniProtKB-KW"/>
</dbReference>
<accession>A0A645IDB0</accession>
<evidence type="ECO:0000256" key="1">
    <source>
        <dbReference type="ARBA" id="ARBA00001232"/>
    </source>
</evidence>
<evidence type="ECO:0000256" key="4">
    <source>
        <dbReference type="ARBA" id="ARBA00022516"/>
    </source>
</evidence>
<dbReference type="EC" id="2.3.1.274" evidence="9"/>
<dbReference type="Pfam" id="PF02504">
    <property type="entry name" value="FA_synthesis"/>
    <property type="match status" value="1"/>
</dbReference>
<evidence type="ECO:0000256" key="2">
    <source>
        <dbReference type="ARBA" id="ARBA00004496"/>
    </source>
</evidence>
<comment type="subcellular location">
    <subcellularLocation>
        <location evidence="2">Cytoplasm</location>
    </subcellularLocation>
</comment>
<reference evidence="11" key="1">
    <citation type="submission" date="2019-08" db="EMBL/GenBank/DDBJ databases">
        <authorList>
            <person name="Kucharzyk K."/>
            <person name="Murdoch R.W."/>
            <person name="Higgins S."/>
            <person name="Loffler F."/>
        </authorList>
    </citation>
    <scope>NUCLEOTIDE SEQUENCE</scope>
</reference>
<comment type="subunit">
    <text evidence="10">Homodimer. Probably interacts with PlsY.</text>
</comment>
<keyword evidence="6" id="KW-0443">Lipid metabolism</keyword>
<dbReference type="PANTHER" id="PTHR30100:SF1">
    <property type="entry name" value="PHOSPHATE ACYLTRANSFERASE"/>
    <property type="match status" value="1"/>
</dbReference>
<keyword evidence="11" id="KW-0012">Acyltransferase</keyword>
<dbReference type="SUPFAM" id="SSF53659">
    <property type="entry name" value="Isocitrate/Isopropylmalate dehydrogenase-like"/>
    <property type="match status" value="1"/>
</dbReference>
<dbReference type="PANTHER" id="PTHR30100">
    <property type="entry name" value="FATTY ACID/PHOSPHOLIPID SYNTHESIS PROTEIN PLSX"/>
    <property type="match status" value="1"/>
</dbReference>
<comment type="caution">
    <text evidence="11">The sequence shown here is derived from an EMBL/GenBank/DDBJ whole genome shotgun (WGS) entry which is preliminary data.</text>
</comment>
<evidence type="ECO:0000256" key="6">
    <source>
        <dbReference type="ARBA" id="ARBA00023098"/>
    </source>
</evidence>
<dbReference type="InterPro" id="IPR003664">
    <property type="entry name" value="FA_synthesis"/>
</dbReference>
<organism evidence="11">
    <name type="scientific">bioreactor metagenome</name>
    <dbReference type="NCBI Taxonomy" id="1076179"/>
    <lineage>
        <taxon>unclassified sequences</taxon>
        <taxon>metagenomes</taxon>
        <taxon>ecological metagenomes</taxon>
    </lineage>
</organism>
<dbReference type="Gene3D" id="3.40.718.10">
    <property type="entry name" value="Isopropylmalate Dehydrogenase"/>
    <property type="match status" value="1"/>
</dbReference>
<dbReference type="GO" id="GO:0006633">
    <property type="term" value="P:fatty acid biosynthetic process"/>
    <property type="evidence" value="ECO:0007669"/>
    <property type="project" value="InterPro"/>
</dbReference>
<keyword evidence="4" id="KW-0444">Lipid biosynthesis</keyword>
<dbReference type="EMBL" id="VSSQ01112088">
    <property type="protein sequence ID" value="MPN49120.1"/>
    <property type="molecule type" value="Genomic_DNA"/>
</dbReference>
<dbReference type="GO" id="GO:0043811">
    <property type="term" value="F:phosphate:acyl-[acyl carrier protein] acyltransferase activity"/>
    <property type="evidence" value="ECO:0007669"/>
    <property type="project" value="UniProtKB-EC"/>
</dbReference>
<keyword evidence="5 11" id="KW-0808">Transferase</keyword>
<evidence type="ECO:0000313" key="11">
    <source>
        <dbReference type="EMBL" id="MPN49120.1"/>
    </source>
</evidence>
<name>A0A645IDB0_9ZZZZ</name>
<sequence length="105" mass="11423">MILKMYEGVAAAMLGSIKNIFKKSFITKLSALLVMGAMKDFKKQMDYKDYGGAPLLGVQKPVIKAHGSSDARAFYNAIRQGITCVQKDVTGQIASFVKTDDGVEN</sequence>
<keyword evidence="7" id="KW-0594">Phospholipid biosynthesis</keyword>